<dbReference type="RefSeq" id="WP_013678472.1">
    <property type="nucleotide sequence ID" value="NZ_BAABKS010000035.1"/>
</dbReference>
<name>A0ABW3VCQ1_9PSEU</name>
<evidence type="ECO:0000313" key="2">
    <source>
        <dbReference type="Proteomes" id="UP001597182"/>
    </source>
</evidence>
<keyword evidence="2" id="KW-1185">Reference proteome</keyword>
<protein>
    <recommendedName>
        <fullName evidence="3">LigA protein</fullName>
    </recommendedName>
</protein>
<comment type="caution">
    <text evidence="1">The sequence shown here is derived from an EMBL/GenBank/DDBJ whole genome shotgun (WGS) entry which is preliminary data.</text>
</comment>
<dbReference type="Proteomes" id="UP001597182">
    <property type="component" value="Unassembled WGS sequence"/>
</dbReference>
<proteinExistence type="predicted"/>
<evidence type="ECO:0008006" key="3">
    <source>
        <dbReference type="Google" id="ProtNLM"/>
    </source>
</evidence>
<evidence type="ECO:0000313" key="1">
    <source>
        <dbReference type="EMBL" id="MFD1232085.1"/>
    </source>
</evidence>
<organism evidence="1 2">
    <name type="scientific">Pseudonocardia benzenivorans</name>
    <dbReference type="NCBI Taxonomy" id="228005"/>
    <lineage>
        <taxon>Bacteria</taxon>
        <taxon>Bacillati</taxon>
        <taxon>Actinomycetota</taxon>
        <taxon>Actinomycetes</taxon>
        <taxon>Pseudonocardiales</taxon>
        <taxon>Pseudonocardiaceae</taxon>
        <taxon>Pseudonocardia</taxon>
    </lineage>
</organism>
<reference evidence="2" key="1">
    <citation type="journal article" date="2019" name="Int. J. Syst. Evol. Microbiol.">
        <title>The Global Catalogue of Microorganisms (GCM) 10K type strain sequencing project: providing services to taxonomists for standard genome sequencing and annotation.</title>
        <authorList>
            <consortium name="The Broad Institute Genomics Platform"/>
            <consortium name="The Broad Institute Genome Sequencing Center for Infectious Disease"/>
            <person name="Wu L."/>
            <person name="Ma J."/>
        </authorList>
    </citation>
    <scope>NUCLEOTIDE SEQUENCE [LARGE SCALE GENOMIC DNA]</scope>
    <source>
        <strain evidence="2">CCUG 49018</strain>
    </source>
</reference>
<sequence length="203" mass="21544">MARAAVDACHELLLLLAGRLPDDVAWRLRDWLADDTDGGRAAVAATLPRALLRNRVGITDHERSLLLTTIGDDGAVRRTVGAILPVGAPERPAFEFRAAPDRWDAAQLAVLAVARGTSGVREVLRSVRSGPFGERTVHVVLGGDRPWALTGTLQRLLRAHGERTPCVEVLPVDLDPPPYHKAAIVGSAPVWSATAVPAAAASS</sequence>
<gene>
    <name evidence="1" type="ORF">ACFQ34_02200</name>
</gene>
<dbReference type="EMBL" id="JBHTMB010000013">
    <property type="protein sequence ID" value="MFD1232085.1"/>
    <property type="molecule type" value="Genomic_DNA"/>
</dbReference>
<accession>A0ABW3VCQ1</accession>